<dbReference type="WBParaSite" id="nRc.2.0.1.t47976-RA">
    <property type="protein sequence ID" value="nRc.2.0.1.t47976-RA"/>
    <property type="gene ID" value="nRc.2.0.1.g47976"/>
</dbReference>
<evidence type="ECO:0000313" key="1">
    <source>
        <dbReference type="Proteomes" id="UP000887565"/>
    </source>
</evidence>
<keyword evidence="1" id="KW-1185">Reference proteome</keyword>
<reference evidence="2" key="1">
    <citation type="submission" date="2022-11" db="UniProtKB">
        <authorList>
            <consortium name="WormBaseParasite"/>
        </authorList>
    </citation>
    <scope>IDENTIFICATION</scope>
</reference>
<sequence length="212" mass="24818">MLRTAVVREISQYFDRRHFTTLRRAPDYALCRFSDNSSENPAPCAGMSPITFSHRLNEPIYYQSISAVWAFPAWIFYTIPVYYPWKIPAFRVRLTDHAQDPKTTLIFNPLMRQFYYHTVITQRRNRLPHAIYIGVRLPKFHFCFDDVANAQRASANGASGSVEQLDRIFAIFSLHLIARNKRFDACFDIFDDMSFGNGDKIVQRNHRINGQR</sequence>
<name>A0A915LDR6_ROMCU</name>
<organism evidence="1 2">
    <name type="scientific">Romanomermis culicivorax</name>
    <name type="common">Nematode worm</name>
    <dbReference type="NCBI Taxonomy" id="13658"/>
    <lineage>
        <taxon>Eukaryota</taxon>
        <taxon>Metazoa</taxon>
        <taxon>Ecdysozoa</taxon>
        <taxon>Nematoda</taxon>
        <taxon>Enoplea</taxon>
        <taxon>Dorylaimia</taxon>
        <taxon>Mermithida</taxon>
        <taxon>Mermithoidea</taxon>
        <taxon>Mermithidae</taxon>
        <taxon>Romanomermis</taxon>
    </lineage>
</organism>
<proteinExistence type="predicted"/>
<protein>
    <submittedName>
        <fullName evidence="2">Uncharacterized protein</fullName>
    </submittedName>
</protein>
<accession>A0A915LDR6</accession>
<dbReference type="Proteomes" id="UP000887565">
    <property type="component" value="Unplaced"/>
</dbReference>
<evidence type="ECO:0000313" key="2">
    <source>
        <dbReference type="WBParaSite" id="nRc.2.0.1.t47976-RA"/>
    </source>
</evidence>
<dbReference type="AlphaFoldDB" id="A0A915LDR6"/>